<dbReference type="EMBL" id="JASBWR010000030">
    <property type="protein sequence ID" value="KAJ9106458.1"/>
    <property type="molecule type" value="Genomic_DNA"/>
</dbReference>
<gene>
    <name evidence="1" type="ORF">QFC19_003188</name>
</gene>
<comment type="caution">
    <text evidence="1">The sequence shown here is derived from an EMBL/GenBank/DDBJ whole genome shotgun (WGS) entry which is preliminary data.</text>
</comment>
<organism evidence="1 2">
    <name type="scientific">Naganishia cerealis</name>
    <dbReference type="NCBI Taxonomy" id="610337"/>
    <lineage>
        <taxon>Eukaryota</taxon>
        <taxon>Fungi</taxon>
        <taxon>Dikarya</taxon>
        <taxon>Basidiomycota</taxon>
        <taxon>Agaricomycotina</taxon>
        <taxon>Tremellomycetes</taxon>
        <taxon>Filobasidiales</taxon>
        <taxon>Filobasidiaceae</taxon>
        <taxon>Naganishia</taxon>
    </lineage>
</organism>
<reference evidence="1" key="1">
    <citation type="submission" date="2023-04" db="EMBL/GenBank/DDBJ databases">
        <title>Draft Genome sequencing of Naganishia species isolated from polar environments using Oxford Nanopore Technology.</title>
        <authorList>
            <person name="Leo P."/>
            <person name="Venkateswaran K."/>
        </authorList>
    </citation>
    <scope>NUCLEOTIDE SEQUENCE</scope>
    <source>
        <strain evidence="1">MNA-CCFEE 5261</strain>
    </source>
</reference>
<proteinExistence type="predicted"/>
<sequence length="125" mass="14128">MNIDHTGKNDHQIVKIDKPKIRELNSSSFTPREFRLPDSVNNNMFYQYQILGTIYIFVDNNGSDLLVLQVDILDSTVMDDDTKIKNLILDAVDFYVDKELSLGAGVEIVGKITPMALIRGLNLKV</sequence>
<protein>
    <submittedName>
        <fullName evidence="1">Uncharacterized protein</fullName>
    </submittedName>
</protein>
<evidence type="ECO:0000313" key="2">
    <source>
        <dbReference type="Proteomes" id="UP001241377"/>
    </source>
</evidence>
<accession>A0ACC2W4W9</accession>
<keyword evidence="2" id="KW-1185">Reference proteome</keyword>
<dbReference type="Proteomes" id="UP001241377">
    <property type="component" value="Unassembled WGS sequence"/>
</dbReference>
<name>A0ACC2W4W9_9TREE</name>
<evidence type="ECO:0000313" key="1">
    <source>
        <dbReference type="EMBL" id="KAJ9106458.1"/>
    </source>
</evidence>